<evidence type="ECO:0000256" key="3">
    <source>
        <dbReference type="ARBA" id="ARBA00022692"/>
    </source>
</evidence>
<dbReference type="PANTHER" id="PTHR30572">
    <property type="entry name" value="MEMBRANE COMPONENT OF TRANSPORTER-RELATED"/>
    <property type="match status" value="1"/>
</dbReference>
<keyword evidence="3 6" id="KW-0812">Transmembrane</keyword>
<feature type="domain" description="ABC3 transporter permease C-terminal" evidence="7">
    <location>
        <begin position="367"/>
        <end position="482"/>
    </location>
</feature>
<keyword evidence="5 6" id="KW-0472">Membrane</keyword>
<protein>
    <submittedName>
        <fullName evidence="9">ABC transporter permease</fullName>
    </submittedName>
</protein>
<dbReference type="KEGG" id="chk:D4L85_13315"/>
<evidence type="ECO:0000256" key="2">
    <source>
        <dbReference type="ARBA" id="ARBA00022475"/>
    </source>
</evidence>
<dbReference type="PANTHER" id="PTHR30572:SF18">
    <property type="entry name" value="ABC-TYPE MACROLIDE FAMILY EXPORT SYSTEM PERMEASE COMPONENT 2"/>
    <property type="match status" value="1"/>
</dbReference>
<comment type="subcellular location">
    <subcellularLocation>
        <location evidence="1">Cell membrane</location>
        <topology evidence="1">Multi-pass membrane protein</topology>
    </subcellularLocation>
</comment>
<feature type="transmembrane region" description="Helical" evidence="6">
    <location>
        <begin position="804"/>
        <end position="826"/>
    </location>
</feature>
<gene>
    <name evidence="9" type="ORF">D4L85_13315</name>
</gene>
<feature type="domain" description="MacB-like periplasmic core" evidence="8">
    <location>
        <begin position="106"/>
        <end position="324"/>
    </location>
</feature>
<feature type="domain" description="MacB-like periplasmic core" evidence="8">
    <location>
        <begin position="537"/>
        <end position="674"/>
    </location>
</feature>
<evidence type="ECO:0000256" key="6">
    <source>
        <dbReference type="SAM" id="Phobius"/>
    </source>
</evidence>
<evidence type="ECO:0000256" key="1">
    <source>
        <dbReference type="ARBA" id="ARBA00004651"/>
    </source>
</evidence>
<feature type="transmembrane region" description="Helical" evidence="6">
    <location>
        <begin position="838"/>
        <end position="859"/>
    </location>
</feature>
<dbReference type="GO" id="GO:0022857">
    <property type="term" value="F:transmembrane transporter activity"/>
    <property type="evidence" value="ECO:0007669"/>
    <property type="project" value="TreeGrafter"/>
</dbReference>
<dbReference type="InterPro" id="IPR047699">
    <property type="entry name" value="Permease_put_prefix"/>
</dbReference>
<feature type="domain" description="ABC3 transporter permease C-terminal" evidence="7">
    <location>
        <begin position="754"/>
        <end position="858"/>
    </location>
</feature>
<feature type="transmembrane region" description="Helical" evidence="6">
    <location>
        <begin position="455"/>
        <end position="478"/>
    </location>
</feature>
<keyword evidence="2" id="KW-1003">Cell membrane</keyword>
<dbReference type="Proteomes" id="UP000266183">
    <property type="component" value="Chromosome"/>
</dbReference>
<feature type="transmembrane region" description="Helical" evidence="6">
    <location>
        <begin position="360"/>
        <end position="386"/>
    </location>
</feature>
<evidence type="ECO:0000259" key="7">
    <source>
        <dbReference type="Pfam" id="PF02687"/>
    </source>
</evidence>
<dbReference type="GO" id="GO:0005886">
    <property type="term" value="C:plasma membrane"/>
    <property type="evidence" value="ECO:0007669"/>
    <property type="project" value="UniProtKB-SubCell"/>
</dbReference>
<dbReference type="Pfam" id="PF02687">
    <property type="entry name" value="FtsX"/>
    <property type="match status" value="2"/>
</dbReference>
<feature type="transmembrane region" description="Helical" evidence="6">
    <location>
        <begin position="747"/>
        <end position="769"/>
    </location>
</feature>
<evidence type="ECO:0000313" key="9">
    <source>
        <dbReference type="EMBL" id="AYB31494.1"/>
    </source>
</evidence>
<evidence type="ECO:0000256" key="5">
    <source>
        <dbReference type="ARBA" id="ARBA00023136"/>
    </source>
</evidence>
<dbReference type="InterPro" id="IPR050250">
    <property type="entry name" value="Macrolide_Exporter_MacB"/>
</dbReference>
<dbReference type="InterPro" id="IPR003838">
    <property type="entry name" value="ABC3_permease_C"/>
</dbReference>
<accession>A0A385SKK6</accession>
<sequence length="873" mass="98456">MKKQNSKPPILAEKFFAWYCDNAAIEDLHGDMTELFYANLERMSVTRAKLKYCQQVLSLVFSYAIKKRKQRSVYRPYSSHSINQNFMIGNYFKVASRNILKRKMYSFINAFGLSVGIAFCILIYLFIRDEKSFDQFHANKNQIYRMEAKRNSKNPSGRDASLQFGLRNVLKDEVPQIKYATRFNTGRTVVLRYRDKIFSEKISYVDGDFFKMFSFKLFAGNAEKLFENTLEAVITPAIAEKYFGKEDAMGKIISIDNGGERLFTIAGIIEAPPANSSLDFQILVPEESIPGYEKQMTDWRAFGTPCFVQLSDNADAAQFRASLGKVGQKYMGDIELAFTPLTEMHLMKSVGWHKVSDPQYAYILGGLALLILVMACINYISLALTTSASRRKEVGVRKVTGAGRKQLMYQFGFESLLLACISMLIGIMLVILFLPSFNQFTGKGIVIAWNDWAELLSMGLALTFVVGLLAGSYPSVFLSRFQPALVLKGHSTSQLQAGFTKPLVVLQFFLSASLIICSVIMYRQMKFVATKDLGYNKEQTLVIQTQTGWRDKEANKIVERFRTRAQGESGIVSVAGTGSSFNQGVGRFWYKFNDEEKAAYVYAVDPNYLPTLGIQLAQGRNFDANIFSDSSAVIVNEALVKDLKWTDPLNEHLNWREDTVGLGSKVIGVVKDYHFLSLEENIEPLFLTMDEFFGYHTKMLVRVEAGNIPASVDKVRSMWKELFPDKPLDYTFLDQDVAKQYESYERWMSITGLATGFAILISCMGLFGLAGINAVNRTKEIGIRKVLGAGMSSIFILLNKQYVWLSLIAFALAVPLSWYLMSQWLTSFKFSIAISWELFALSTLAGLVIALATVSYHAFKTALVNPAETLKYE</sequence>
<dbReference type="EMBL" id="CP032382">
    <property type="protein sequence ID" value="AYB31494.1"/>
    <property type="molecule type" value="Genomic_DNA"/>
</dbReference>
<organism evidence="9 10">
    <name type="scientific">Chryseolinea soli</name>
    <dbReference type="NCBI Taxonomy" id="2321403"/>
    <lineage>
        <taxon>Bacteria</taxon>
        <taxon>Pseudomonadati</taxon>
        <taxon>Bacteroidota</taxon>
        <taxon>Cytophagia</taxon>
        <taxon>Cytophagales</taxon>
        <taxon>Fulvivirgaceae</taxon>
        <taxon>Chryseolinea</taxon>
    </lineage>
</organism>
<name>A0A385SKK6_9BACT</name>
<feature type="transmembrane region" description="Helical" evidence="6">
    <location>
        <begin position="499"/>
        <end position="522"/>
    </location>
</feature>
<feature type="transmembrane region" description="Helical" evidence="6">
    <location>
        <begin position="407"/>
        <end position="435"/>
    </location>
</feature>
<dbReference type="NCBIfam" id="NF038404">
    <property type="entry name" value="perm_prefix_2"/>
    <property type="match status" value="1"/>
</dbReference>
<dbReference type="Pfam" id="PF12704">
    <property type="entry name" value="MacB_PCD"/>
    <property type="match status" value="2"/>
</dbReference>
<reference evidence="10" key="1">
    <citation type="submission" date="2018-09" db="EMBL/GenBank/DDBJ databases">
        <title>Chryseolinea sp. KIS68-18 isolated from soil.</title>
        <authorList>
            <person name="Weon H.-Y."/>
            <person name="Kwon S.-W."/>
            <person name="Lee S.A."/>
        </authorList>
    </citation>
    <scope>NUCLEOTIDE SEQUENCE [LARGE SCALE GENOMIC DNA]</scope>
    <source>
        <strain evidence="10">KIS68-18</strain>
    </source>
</reference>
<dbReference type="RefSeq" id="WP_119754765.1">
    <property type="nucleotide sequence ID" value="NZ_CP032382.1"/>
</dbReference>
<proteinExistence type="predicted"/>
<evidence type="ECO:0000256" key="4">
    <source>
        <dbReference type="ARBA" id="ARBA00022989"/>
    </source>
</evidence>
<dbReference type="InterPro" id="IPR025857">
    <property type="entry name" value="MacB_PCD"/>
</dbReference>
<dbReference type="AlphaFoldDB" id="A0A385SKK6"/>
<keyword evidence="4 6" id="KW-1133">Transmembrane helix</keyword>
<evidence type="ECO:0000313" key="10">
    <source>
        <dbReference type="Proteomes" id="UP000266183"/>
    </source>
</evidence>
<keyword evidence="10" id="KW-1185">Reference proteome</keyword>
<dbReference type="OrthoDB" id="5933722at2"/>
<feature type="transmembrane region" description="Helical" evidence="6">
    <location>
        <begin position="107"/>
        <end position="127"/>
    </location>
</feature>
<evidence type="ECO:0000259" key="8">
    <source>
        <dbReference type="Pfam" id="PF12704"/>
    </source>
</evidence>